<sequence>MANTRRIDKQIEKARERLEGVHRQDLGSLTAREQRQLLRACARGGTQVVRGRSTRRQDRRIERLWEDAAERIEQEIGELEAERRQMRTEARNDTRSGGRTNTRLGRW</sequence>
<dbReference type="Proteomes" id="UP000481109">
    <property type="component" value="Unassembled WGS sequence"/>
</dbReference>
<feature type="region of interest" description="Disordered" evidence="1">
    <location>
        <begin position="83"/>
        <end position="107"/>
    </location>
</feature>
<feature type="compositionally biased region" description="Basic and acidic residues" evidence="1">
    <location>
        <begin position="83"/>
        <end position="96"/>
    </location>
</feature>
<evidence type="ECO:0000256" key="1">
    <source>
        <dbReference type="SAM" id="MobiDB-lite"/>
    </source>
</evidence>
<dbReference type="EMBL" id="JAAKZW010000137">
    <property type="protein sequence ID" value="NGO79198.1"/>
    <property type="molecule type" value="Genomic_DNA"/>
</dbReference>
<organism evidence="2 3">
    <name type="scientific">Streptomyces mesophilus</name>
    <dbReference type="NCBI Taxonomy" id="1775132"/>
    <lineage>
        <taxon>Bacteria</taxon>
        <taxon>Bacillati</taxon>
        <taxon>Actinomycetota</taxon>
        <taxon>Actinomycetes</taxon>
        <taxon>Kitasatosporales</taxon>
        <taxon>Streptomycetaceae</taxon>
        <taxon>Streptomyces</taxon>
    </lineage>
</organism>
<reference evidence="2 3" key="1">
    <citation type="submission" date="2020-02" db="EMBL/GenBank/DDBJ databases">
        <title>Whole-genome analyses of novel actinobacteria.</title>
        <authorList>
            <person name="Sahin N."/>
            <person name="Tokatli A."/>
        </authorList>
    </citation>
    <scope>NUCLEOTIDE SEQUENCE [LARGE SCALE GENOMIC DNA]</scope>
    <source>
        <strain evidence="2 3">YC504</strain>
    </source>
</reference>
<evidence type="ECO:0000313" key="3">
    <source>
        <dbReference type="Proteomes" id="UP000481109"/>
    </source>
</evidence>
<accession>A0A6G4XP40</accession>
<dbReference type="RefSeq" id="WP_165334644.1">
    <property type="nucleotide sequence ID" value="NZ_JAAKZW010000137.1"/>
</dbReference>
<proteinExistence type="predicted"/>
<evidence type="ECO:0000313" key="2">
    <source>
        <dbReference type="EMBL" id="NGO79198.1"/>
    </source>
</evidence>
<feature type="compositionally biased region" description="Polar residues" evidence="1">
    <location>
        <begin position="97"/>
        <end position="107"/>
    </location>
</feature>
<keyword evidence="3" id="KW-1185">Reference proteome</keyword>
<dbReference type="AlphaFoldDB" id="A0A6G4XP40"/>
<comment type="caution">
    <text evidence="2">The sequence shown here is derived from an EMBL/GenBank/DDBJ whole genome shotgun (WGS) entry which is preliminary data.</text>
</comment>
<gene>
    <name evidence="2" type="ORF">G6045_26615</name>
</gene>
<name>A0A6G4XP40_9ACTN</name>
<protein>
    <submittedName>
        <fullName evidence="2">Uncharacterized protein</fullName>
    </submittedName>
</protein>